<feature type="compositionally biased region" description="Polar residues" evidence="3">
    <location>
        <begin position="124"/>
        <end position="133"/>
    </location>
</feature>
<dbReference type="InterPro" id="IPR009071">
    <property type="entry name" value="HMG_box_dom"/>
</dbReference>
<accession>A0AAV5VHP7</accession>
<dbReference type="SMART" id="SM00398">
    <property type="entry name" value="HMG"/>
    <property type="match status" value="1"/>
</dbReference>
<dbReference type="GO" id="GO:0031492">
    <property type="term" value="F:nucleosomal DNA binding"/>
    <property type="evidence" value="ECO:0007669"/>
    <property type="project" value="TreeGrafter"/>
</dbReference>
<protein>
    <recommendedName>
        <fullName evidence="4">HMG box domain-containing protein</fullName>
    </recommendedName>
</protein>
<dbReference type="PROSITE" id="PS50118">
    <property type="entry name" value="HMG_BOX_2"/>
    <property type="match status" value="1"/>
</dbReference>
<keyword evidence="6" id="KW-1185">Reference proteome</keyword>
<dbReference type="AlphaFoldDB" id="A0AAV5VHP7"/>
<comment type="caution">
    <text evidence="5">The sequence shown here is derived from an EMBL/GenBank/DDBJ whole genome shotgun (WGS) entry which is preliminary data.</text>
</comment>
<name>A0AAV5VHP7_9BILA</name>
<proteinExistence type="predicted"/>
<feature type="region of interest" description="Disordered" evidence="3">
    <location>
        <begin position="116"/>
        <end position="142"/>
    </location>
</feature>
<evidence type="ECO:0000256" key="3">
    <source>
        <dbReference type="SAM" id="MobiDB-lite"/>
    </source>
</evidence>
<dbReference type="GO" id="GO:0016514">
    <property type="term" value="C:SWI/SNF complex"/>
    <property type="evidence" value="ECO:0007669"/>
    <property type="project" value="TreeGrafter"/>
</dbReference>
<dbReference type="GO" id="GO:0016922">
    <property type="term" value="F:nuclear receptor binding"/>
    <property type="evidence" value="ECO:0007669"/>
    <property type="project" value="TreeGrafter"/>
</dbReference>
<sequence>PPFSSMFRQPQQPSRPPGTQPPQEPRKLPDPPVAPYIRYCRRHWHNVRNDNSDLQLWEVSRVVKEKWEGLSETEKAPFHHEYEVEMAEYEKVVRNMNGTSAVHSAIKASLQNRVKGSVKKGEAGSTSLVSTATNEEEQQPSELTARRMHALRFDRNHRLISDLFNSTAVVDSRLVVPQKRVDLLQKQAFNLNLHKTKLEEELARMNNEFEERKRSFQKSTEDFNEKLKKVVDERVEVSEERYGELVHEWEGKLGEAYEEYKKKQEEMDKQLAAERLRLAKTTPLLYAMTMGDEDPEKTGKEEKKDKIEVREEKVDRDERGERGEEKEEKGEEEKRQL</sequence>
<dbReference type="Proteomes" id="UP001432322">
    <property type="component" value="Unassembled WGS sequence"/>
</dbReference>
<dbReference type="Pfam" id="PF00505">
    <property type="entry name" value="HMG_box"/>
    <property type="match status" value="1"/>
</dbReference>
<feature type="domain" description="HMG box" evidence="4">
    <location>
        <begin position="29"/>
        <end position="97"/>
    </location>
</feature>
<dbReference type="GO" id="GO:0045892">
    <property type="term" value="P:negative regulation of DNA-templated transcription"/>
    <property type="evidence" value="ECO:0007669"/>
    <property type="project" value="TreeGrafter"/>
</dbReference>
<feature type="non-terminal residue" evidence="5">
    <location>
        <position position="1"/>
    </location>
</feature>
<keyword evidence="2" id="KW-0175">Coiled coil</keyword>
<keyword evidence="1" id="KW-0539">Nucleus</keyword>
<feature type="coiled-coil region" evidence="2">
    <location>
        <begin position="246"/>
        <end position="277"/>
    </location>
</feature>
<evidence type="ECO:0000313" key="6">
    <source>
        <dbReference type="Proteomes" id="UP001432322"/>
    </source>
</evidence>
<feature type="region of interest" description="Disordered" evidence="3">
    <location>
        <begin position="286"/>
        <end position="337"/>
    </location>
</feature>
<evidence type="ECO:0000256" key="2">
    <source>
        <dbReference type="SAM" id="Coils"/>
    </source>
</evidence>
<dbReference type="PANTHER" id="PTHR46232">
    <property type="entry name" value="SMARCE1 REGULATOR OF CHROMATIN"/>
    <property type="match status" value="1"/>
</dbReference>
<keyword evidence="1" id="KW-0238">DNA-binding</keyword>
<feature type="compositionally biased region" description="Pro residues" evidence="3">
    <location>
        <begin position="13"/>
        <end position="23"/>
    </location>
</feature>
<feature type="coiled-coil region" evidence="2">
    <location>
        <begin position="181"/>
        <end position="215"/>
    </location>
</feature>
<feature type="compositionally biased region" description="Basic and acidic residues" evidence="3">
    <location>
        <begin position="296"/>
        <end position="337"/>
    </location>
</feature>
<evidence type="ECO:0000256" key="1">
    <source>
        <dbReference type="PROSITE-ProRule" id="PRU00267"/>
    </source>
</evidence>
<dbReference type="SUPFAM" id="SSF47095">
    <property type="entry name" value="HMG-box"/>
    <property type="match status" value="1"/>
</dbReference>
<reference evidence="5" key="1">
    <citation type="submission" date="2023-10" db="EMBL/GenBank/DDBJ databases">
        <title>Genome assembly of Pristionchus species.</title>
        <authorList>
            <person name="Yoshida K."/>
            <person name="Sommer R.J."/>
        </authorList>
    </citation>
    <scope>NUCLEOTIDE SEQUENCE</scope>
    <source>
        <strain evidence="5">RS5133</strain>
    </source>
</reference>
<dbReference type="EMBL" id="BTSY01000003">
    <property type="protein sequence ID" value="GMT19024.1"/>
    <property type="molecule type" value="Genomic_DNA"/>
</dbReference>
<feature type="region of interest" description="Disordered" evidence="3">
    <location>
        <begin position="1"/>
        <end position="32"/>
    </location>
</feature>
<dbReference type="PANTHER" id="PTHR46232:SF1">
    <property type="entry name" value="SWI_SNF-RELATED MATRIX-ASSOCIATED ACTIN-DEPENDENT REGULATOR OF CHROMATIN SUBFAMILY E MEMBER 1"/>
    <property type="match status" value="1"/>
</dbReference>
<evidence type="ECO:0000259" key="4">
    <source>
        <dbReference type="PROSITE" id="PS50118"/>
    </source>
</evidence>
<feature type="compositionally biased region" description="Polar residues" evidence="3">
    <location>
        <begin position="1"/>
        <end position="12"/>
    </location>
</feature>
<dbReference type="Gene3D" id="1.10.30.10">
    <property type="entry name" value="High mobility group box domain"/>
    <property type="match status" value="1"/>
</dbReference>
<gene>
    <name evidence="5" type="ORF">PFISCL1PPCAC_10321</name>
</gene>
<feature type="DNA-binding region" description="HMG box" evidence="1">
    <location>
        <begin position="29"/>
        <end position="97"/>
    </location>
</feature>
<evidence type="ECO:0000313" key="5">
    <source>
        <dbReference type="EMBL" id="GMT19024.1"/>
    </source>
</evidence>
<dbReference type="InterPro" id="IPR036910">
    <property type="entry name" value="HMG_box_dom_sf"/>
</dbReference>
<organism evidence="5 6">
    <name type="scientific">Pristionchus fissidentatus</name>
    <dbReference type="NCBI Taxonomy" id="1538716"/>
    <lineage>
        <taxon>Eukaryota</taxon>
        <taxon>Metazoa</taxon>
        <taxon>Ecdysozoa</taxon>
        <taxon>Nematoda</taxon>
        <taxon>Chromadorea</taxon>
        <taxon>Rhabditida</taxon>
        <taxon>Rhabditina</taxon>
        <taxon>Diplogasteromorpha</taxon>
        <taxon>Diplogasteroidea</taxon>
        <taxon>Neodiplogasteridae</taxon>
        <taxon>Pristionchus</taxon>
    </lineage>
</organism>